<dbReference type="InterPro" id="IPR036928">
    <property type="entry name" value="AS_sf"/>
</dbReference>
<sequence length="427" mass="44670">MMSQPNRLSLLEAASALSDGKLTAETLLASCLERISEREGDVGAWMHINADSAKAQASAPAAKTTTGPLSGLPIGIKDLIDTVDMPTGYGSPIYEGHQPAQDAACVATIRNAGGIVLGKTVSTEFAYFQPGKTANPNDLTRTPGGSSSGSAAAVADYHVPAALGTQTAGSIIRPASYCGVVGYKPSYGFLPLTGIRPLAPSMDHLGVMTRTVKDAGFLAAILGRRPELDISNQSGDFVPTIGFCQTPQWDAADATTQSLIEDAATRLGKAGAKVSNFTLPDIFATLASAHGIAMDYEVSFTGLYDVSNHPDQASAKFRERFDAGMNVLTSDYDKALDQAKLSRTALSDAMGDYDILICPSAPGEAPVGLNATGDPVFNRIWTFSGVPCINVPGLSGPNNMPVGLQVIGRFGDDARMLKAADWISRHL</sequence>
<feature type="domain" description="Amidase" evidence="1">
    <location>
        <begin position="27"/>
        <end position="417"/>
    </location>
</feature>
<reference evidence="2 3" key="1">
    <citation type="submission" date="2014-07" db="EMBL/GenBank/DDBJ databases">
        <title>Draft genome sequence of Thalassospira profundimaris PR54-5.</title>
        <authorList>
            <person name="Lai Q."/>
            <person name="Shao Z."/>
        </authorList>
    </citation>
    <scope>NUCLEOTIDE SEQUENCE [LARGE SCALE GENOMIC DNA]</scope>
    <source>
        <strain evidence="2 3">PR54-5</strain>
    </source>
</reference>
<dbReference type="OrthoDB" id="9777859at2"/>
<name>A0A367WWP6_9PROT</name>
<dbReference type="Pfam" id="PF01425">
    <property type="entry name" value="Amidase"/>
    <property type="match status" value="1"/>
</dbReference>
<proteinExistence type="predicted"/>
<evidence type="ECO:0000259" key="1">
    <source>
        <dbReference type="Pfam" id="PF01425"/>
    </source>
</evidence>
<dbReference type="AlphaFoldDB" id="A0A367WWP6"/>
<dbReference type="InterPro" id="IPR023631">
    <property type="entry name" value="Amidase_dom"/>
</dbReference>
<dbReference type="PANTHER" id="PTHR11895:SF151">
    <property type="entry name" value="GLUTAMYL-TRNA(GLN) AMIDOTRANSFERASE SUBUNIT A"/>
    <property type="match status" value="1"/>
</dbReference>
<dbReference type="Gene3D" id="3.90.1300.10">
    <property type="entry name" value="Amidase signature (AS) domain"/>
    <property type="match status" value="1"/>
</dbReference>
<dbReference type="PANTHER" id="PTHR11895">
    <property type="entry name" value="TRANSAMIDASE"/>
    <property type="match status" value="1"/>
</dbReference>
<dbReference type="GO" id="GO:0003824">
    <property type="term" value="F:catalytic activity"/>
    <property type="evidence" value="ECO:0007669"/>
    <property type="project" value="InterPro"/>
</dbReference>
<dbReference type="EMBL" id="JPWI01000008">
    <property type="protein sequence ID" value="RCK45090.1"/>
    <property type="molecule type" value="Genomic_DNA"/>
</dbReference>
<comment type="caution">
    <text evidence="2">The sequence shown here is derived from an EMBL/GenBank/DDBJ whole genome shotgun (WGS) entry which is preliminary data.</text>
</comment>
<protein>
    <recommendedName>
        <fullName evidence="1">Amidase domain-containing protein</fullName>
    </recommendedName>
</protein>
<evidence type="ECO:0000313" key="2">
    <source>
        <dbReference type="EMBL" id="RCK45090.1"/>
    </source>
</evidence>
<dbReference type="InterPro" id="IPR000120">
    <property type="entry name" value="Amidase"/>
</dbReference>
<dbReference type="Proteomes" id="UP000252255">
    <property type="component" value="Unassembled WGS sequence"/>
</dbReference>
<organism evidence="2 3">
    <name type="scientific">Thalassospira profundimaris</name>
    <dbReference type="NCBI Taxonomy" id="502049"/>
    <lineage>
        <taxon>Bacteria</taxon>
        <taxon>Pseudomonadati</taxon>
        <taxon>Pseudomonadota</taxon>
        <taxon>Alphaproteobacteria</taxon>
        <taxon>Rhodospirillales</taxon>
        <taxon>Thalassospiraceae</taxon>
        <taxon>Thalassospira</taxon>
    </lineage>
</organism>
<dbReference type="RefSeq" id="WP_114098611.1">
    <property type="nucleotide sequence ID" value="NZ_JPWI01000008.1"/>
</dbReference>
<dbReference type="SUPFAM" id="SSF75304">
    <property type="entry name" value="Amidase signature (AS) enzymes"/>
    <property type="match status" value="1"/>
</dbReference>
<evidence type="ECO:0000313" key="3">
    <source>
        <dbReference type="Proteomes" id="UP000252255"/>
    </source>
</evidence>
<gene>
    <name evidence="2" type="ORF">TH30_13890</name>
</gene>
<accession>A0A367WWP6</accession>